<protein>
    <submittedName>
        <fullName evidence="8">CBS domain-containing protein</fullName>
    </submittedName>
</protein>
<dbReference type="GO" id="GO:0031588">
    <property type="term" value="C:nucleotide-activated protein kinase complex"/>
    <property type="evidence" value="ECO:0007669"/>
    <property type="project" value="TreeGrafter"/>
</dbReference>
<organism evidence="7 8">
    <name type="scientific">Acrobeloides nanus</name>
    <dbReference type="NCBI Taxonomy" id="290746"/>
    <lineage>
        <taxon>Eukaryota</taxon>
        <taxon>Metazoa</taxon>
        <taxon>Ecdysozoa</taxon>
        <taxon>Nematoda</taxon>
        <taxon>Chromadorea</taxon>
        <taxon>Rhabditida</taxon>
        <taxon>Tylenchina</taxon>
        <taxon>Cephalobomorpha</taxon>
        <taxon>Cephaloboidea</taxon>
        <taxon>Cephalobidae</taxon>
        <taxon>Acrobeloides</taxon>
    </lineage>
</organism>
<keyword evidence="2" id="KW-0677">Repeat</keyword>
<feature type="domain" description="CBS" evidence="6">
    <location>
        <begin position="93"/>
        <end position="149"/>
    </location>
</feature>
<dbReference type="GO" id="GO:0005737">
    <property type="term" value="C:cytoplasm"/>
    <property type="evidence" value="ECO:0007669"/>
    <property type="project" value="TreeGrafter"/>
</dbReference>
<evidence type="ECO:0000256" key="5">
    <source>
        <dbReference type="PROSITE-ProRule" id="PRU00703"/>
    </source>
</evidence>
<feature type="domain" description="CBS" evidence="6">
    <location>
        <begin position="19"/>
        <end position="79"/>
    </location>
</feature>
<evidence type="ECO:0000256" key="2">
    <source>
        <dbReference type="ARBA" id="ARBA00022737"/>
    </source>
</evidence>
<evidence type="ECO:0000256" key="4">
    <source>
        <dbReference type="ARBA" id="ARBA00025878"/>
    </source>
</evidence>
<dbReference type="Pfam" id="PF00571">
    <property type="entry name" value="CBS"/>
    <property type="match status" value="2"/>
</dbReference>
<dbReference type="CDD" id="cd04641">
    <property type="entry name" value="CBS_euAMPK_gamma-like_repeat2"/>
    <property type="match status" value="1"/>
</dbReference>
<dbReference type="InterPro" id="IPR046342">
    <property type="entry name" value="CBS_dom_sf"/>
</dbReference>
<keyword evidence="3 5" id="KW-0129">CBS domain</keyword>
<dbReference type="SMART" id="SM00116">
    <property type="entry name" value="CBS"/>
    <property type="match status" value="2"/>
</dbReference>
<dbReference type="PANTHER" id="PTHR13780">
    <property type="entry name" value="AMP-ACTIVATED PROTEIN KINASE, GAMMA REGULATORY SUBUNIT"/>
    <property type="match status" value="1"/>
</dbReference>
<evidence type="ECO:0000313" key="8">
    <source>
        <dbReference type="WBParaSite" id="ACRNAN_scaffold18505.g26869.t1"/>
    </source>
</evidence>
<comment type="subunit">
    <text evidence="4">AMPK is a heterotrimer of an alpha catalytic subunit (PRKAA1 or PRKAA2), a beta (PRKAB1 or PRKAB2) and a gamma non-catalytic subunits (PRKAG1, PRKAG2 or PRKAG3). Interacts with FNIP1 and FNIP2.</text>
</comment>
<sequence length="156" mass="17773">MDDLPKPWFMDKTPKELGIGTWGHIWTISYETPVIEALRLFLVQRISALPIVDSENNVVDIYSKFDVIYLAAGRAYNDLDVSVKQALQFREEWFEGVHHCSINDDLSTVVEAIVKAEVHRIIVTDENGHLAGIVSLSDILKFLVLDSPTILKNRFY</sequence>
<dbReference type="AlphaFoldDB" id="A0A914D6E0"/>
<proteinExistence type="inferred from homology"/>
<keyword evidence="7" id="KW-1185">Reference proteome</keyword>
<reference evidence="8" key="1">
    <citation type="submission" date="2022-11" db="UniProtKB">
        <authorList>
            <consortium name="WormBaseParasite"/>
        </authorList>
    </citation>
    <scope>IDENTIFICATION</scope>
</reference>
<evidence type="ECO:0000256" key="1">
    <source>
        <dbReference type="ARBA" id="ARBA00006750"/>
    </source>
</evidence>
<comment type="similarity">
    <text evidence="1">Belongs to the 5'-AMP-activated protein kinase gamma subunit family.</text>
</comment>
<dbReference type="GO" id="GO:0019901">
    <property type="term" value="F:protein kinase binding"/>
    <property type="evidence" value="ECO:0007669"/>
    <property type="project" value="TreeGrafter"/>
</dbReference>
<name>A0A914D6E0_9BILA</name>
<dbReference type="SUPFAM" id="SSF54631">
    <property type="entry name" value="CBS-domain pair"/>
    <property type="match status" value="1"/>
</dbReference>
<dbReference type="GO" id="GO:0019887">
    <property type="term" value="F:protein kinase regulator activity"/>
    <property type="evidence" value="ECO:0007669"/>
    <property type="project" value="TreeGrafter"/>
</dbReference>
<evidence type="ECO:0000259" key="6">
    <source>
        <dbReference type="PROSITE" id="PS51371"/>
    </source>
</evidence>
<evidence type="ECO:0000313" key="7">
    <source>
        <dbReference type="Proteomes" id="UP000887540"/>
    </source>
</evidence>
<dbReference type="Proteomes" id="UP000887540">
    <property type="component" value="Unplaced"/>
</dbReference>
<evidence type="ECO:0000256" key="3">
    <source>
        <dbReference type="ARBA" id="ARBA00023122"/>
    </source>
</evidence>
<dbReference type="GO" id="GO:0016208">
    <property type="term" value="F:AMP binding"/>
    <property type="evidence" value="ECO:0007669"/>
    <property type="project" value="TreeGrafter"/>
</dbReference>
<dbReference type="WBParaSite" id="ACRNAN_scaffold18505.g26869.t1">
    <property type="protein sequence ID" value="ACRNAN_scaffold18505.g26869.t1"/>
    <property type="gene ID" value="ACRNAN_scaffold18505.g26869"/>
</dbReference>
<dbReference type="PROSITE" id="PS51371">
    <property type="entry name" value="CBS"/>
    <property type="match status" value="2"/>
</dbReference>
<dbReference type="InterPro" id="IPR050511">
    <property type="entry name" value="AMPK_gamma/SDS23_families"/>
</dbReference>
<dbReference type="PANTHER" id="PTHR13780:SF35">
    <property type="entry name" value="LD22662P"/>
    <property type="match status" value="1"/>
</dbReference>
<dbReference type="InterPro" id="IPR000644">
    <property type="entry name" value="CBS_dom"/>
</dbReference>
<dbReference type="Gene3D" id="3.10.580.10">
    <property type="entry name" value="CBS-domain"/>
    <property type="match status" value="1"/>
</dbReference>
<dbReference type="GO" id="GO:0005634">
    <property type="term" value="C:nucleus"/>
    <property type="evidence" value="ECO:0007669"/>
    <property type="project" value="TreeGrafter"/>
</dbReference>
<accession>A0A914D6E0</accession>